<evidence type="ECO:0000256" key="2">
    <source>
        <dbReference type="ARBA" id="ARBA00022448"/>
    </source>
</evidence>
<accession>A0ABQ2MA28</accession>
<protein>
    <submittedName>
        <fullName evidence="8">Major facilitator family transporter</fullName>
    </submittedName>
</protein>
<feature type="transmembrane region" description="Helical" evidence="7">
    <location>
        <begin position="366"/>
        <end position="390"/>
    </location>
</feature>
<feature type="transmembrane region" description="Helical" evidence="7">
    <location>
        <begin position="240"/>
        <end position="262"/>
    </location>
</feature>
<keyword evidence="3" id="KW-1003">Cell membrane</keyword>
<organism evidence="8 9">
    <name type="scientific">Citricoccus zhacaiensis</name>
    <dbReference type="NCBI Taxonomy" id="489142"/>
    <lineage>
        <taxon>Bacteria</taxon>
        <taxon>Bacillati</taxon>
        <taxon>Actinomycetota</taxon>
        <taxon>Actinomycetes</taxon>
        <taxon>Micrococcales</taxon>
        <taxon>Micrococcaceae</taxon>
        <taxon>Citricoccus</taxon>
    </lineage>
</organism>
<feature type="transmembrane region" description="Helical" evidence="7">
    <location>
        <begin position="117"/>
        <end position="138"/>
    </location>
</feature>
<dbReference type="InterPro" id="IPR050171">
    <property type="entry name" value="MFS_Transporters"/>
</dbReference>
<dbReference type="InterPro" id="IPR036259">
    <property type="entry name" value="MFS_trans_sf"/>
</dbReference>
<dbReference type="EMBL" id="BMLQ01000010">
    <property type="protein sequence ID" value="GGO48675.1"/>
    <property type="molecule type" value="Genomic_DNA"/>
</dbReference>
<feature type="transmembrane region" description="Helical" evidence="7">
    <location>
        <begin position="198"/>
        <end position="219"/>
    </location>
</feature>
<feature type="transmembrane region" description="Helical" evidence="7">
    <location>
        <begin position="306"/>
        <end position="326"/>
    </location>
</feature>
<feature type="transmembrane region" description="Helical" evidence="7">
    <location>
        <begin position="274"/>
        <end position="294"/>
    </location>
</feature>
<keyword evidence="4 7" id="KW-0812">Transmembrane</keyword>
<comment type="caution">
    <text evidence="8">The sequence shown here is derived from an EMBL/GenBank/DDBJ whole genome shotgun (WGS) entry which is preliminary data.</text>
</comment>
<dbReference type="PANTHER" id="PTHR23517">
    <property type="entry name" value="RESISTANCE PROTEIN MDTM, PUTATIVE-RELATED-RELATED"/>
    <property type="match status" value="1"/>
</dbReference>
<evidence type="ECO:0000256" key="5">
    <source>
        <dbReference type="ARBA" id="ARBA00022989"/>
    </source>
</evidence>
<evidence type="ECO:0000313" key="8">
    <source>
        <dbReference type="EMBL" id="GGO48675.1"/>
    </source>
</evidence>
<comment type="subcellular location">
    <subcellularLocation>
        <location evidence="1">Cell membrane</location>
        <topology evidence="1">Multi-pass membrane protein</topology>
    </subcellularLocation>
</comment>
<evidence type="ECO:0000313" key="9">
    <source>
        <dbReference type="Proteomes" id="UP000642509"/>
    </source>
</evidence>
<keyword evidence="5 7" id="KW-1133">Transmembrane helix</keyword>
<dbReference type="Proteomes" id="UP000642509">
    <property type="component" value="Unassembled WGS sequence"/>
</dbReference>
<evidence type="ECO:0000256" key="1">
    <source>
        <dbReference type="ARBA" id="ARBA00004651"/>
    </source>
</evidence>
<dbReference type="SUPFAM" id="SSF103473">
    <property type="entry name" value="MFS general substrate transporter"/>
    <property type="match status" value="1"/>
</dbReference>
<keyword evidence="9" id="KW-1185">Reference proteome</keyword>
<evidence type="ECO:0000256" key="4">
    <source>
        <dbReference type="ARBA" id="ARBA00022692"/>
    </source>
</evidence>
<feature type="transmembrane region" description="Helical" evidence="7">
    <location>
        <begin position="332"/>
        <end position="354"/>
    </location>
</feature>
<dbReference type="InterPro" id="IPR011701">
    <property type="entry name" value="MFS"/>
</dbReference>
<feature type="transmembrane region" description="Helical" evidence="7">
    <location>
        <begin position="171"/>
        <end position="192"/>
    </location>
</feature>
<evidence type="ECO:0000256" key="7">
    <source>
        <dbReference type="SAM" id="Phobius"/>
    </source>
</evidence>
<gene>
    <name evidence="8" type="ORF">GCM10010977_28810</name>
</gene>
<feature type="transmembrane region" description="Helical" evidence="7">
    <location>
        <begin position="59"/>
        <end position="79"/>
    </location>
</feature>
<dbReference type="Gene3D" id="1.20.1250.20">
    <property type="entry name" value="MFS general substrate transporter like domains"/>
    <property type="match status" value="1"/>
</dbReference>
<feature type="transmembrane region" description="Helical" evidence="7">
    <location>
        <begin position="402"/>
        <end position="423"/>
    </location>
</feature>
<evidence type="ECO:0000256" key="6">
    <source>
        <dbReference type="ARBA" id="ARBA00023136"/>
    </source>
</evidence>
<dbReference type="PANTHER" id="PTHR23517:SF13">
    <property type="entry name" value="MAJOR FACILITATOR SUPERFAMILY MFS_1"/>
    <property type="match status" value="1"/>
</dbReference>
<sequence>MTATSAPAKRLGAPLQVPRARSVPGWWSVCLIMFTVAWGGNQFTPLLSMYRAENGFSDVTVNTLLFAYVVGLVPSLLLASAAAKRFGLKPMLVAALPMSALGSALLILGSTAPAVMFLGRTLIGLALGIGMVVGGLALKQLSLATATAPSEPLLGDQRTTARAPSAPRSSAMSLTAGFALGAGLAGVVAQWLPHPTALPYVLHLLVCLAAALGLFWLRLSGRDDDIGAHPLPQTRRLPAAYLLGVLPAAPWIFGALGIAYAILPSVVSSQLTGLSTAFSALLCLISLGIGFAAQQMVAHFTGRWRFPARPVGVGLFVVGTAMGIVATISASVVLVVLAAIVLGIGYGLILVGCLQDCDRLAGPGQLGQMTGVVYTLGYLGFGLPMVVAWIQETFGTSYPVMLAWIAGIALVSNLAGALAIRVVRHRHR</sequence>
<evidence type="ECO:0000256" key="3">
    <source>
        <dbReference type="ARBA" id="ARBA00022475"/>
    </source>
</evidence>
<proteinExistence type="predicted"/>
<feature type="transmembrane region" description="Helical" evidence="7">
    <location>
        <begin position="91"/>
        <end position="111"/>
    </location>
</feature>
<name>A0ABQ2MA28_9MICC</name>
<keyword evidence="6 7" id="KW-0472">Membrane</keyword>
<reference evidence="9" key="1">
    <citation type="journal article" date="2019" name="Int. J. Syst. Evol. Microbiol.">
        <title>The Global Catalogue of Microorganisms (GCM) 10K type strain sequencing project: providing services to taxonomists for standard genome sequencing and annotation.</title>
        <authorList>
            <consortium name="The Broad Institute Genomics Platform"/>
            <consortium name="The Broad Institute Genome Sequencing Center for Infectious Disease"/>
            <person name="Wu L."/>
            <person name="Ma J."/>
        </authorList>
    </citation>
    <scope>NUCLEOTIDE SEQUENCE [LARGE SCALE GENOMIC DNA]</scope>
    <source>
        <strain evidence="9">CGMCC 1.7064</strain>
    </source>
</reference>
<feature type="transmembrane region" description="Helical" evidence="7">
    <location>
        <begin position="20"/>
        <end position="39"/>
    </location>
</feature>
<dbReference type="Pfam" id="PF07690">
    <property type="entry name" value="MFS_1"/>
    <property type="match status" value="1"/>
</dbReference>
<keyword evidence="2" id="KW-0813">Transport</keyword>